<dbReference type="KEGG" id="lsj:LSJ_5037c"/>
<dbReference type="Proteomes" id="UP001174888">
    <property type="component" value="Unassembled WGS sequence"/>
</dbReference>
<evidence type="ECO:0000313" key="12">
    <source>
        <dbReference type="Proteomes" id="UP000196255"/>
    </source>
</evidence>
<reference evidence="4" key="8">
    <citation type="submission" date="2023-02" db="EMBL/GenBank/DDBJ databases">
        <title>Draft Whole-Genome Sequences of competitive exclusion Lactobacillus salivarius strains for Poultry.</title>
        <authorList>
            <person name="Ma L.M."/>
            <person name="Lopez-Guerra N."/>
            <person name="Zhang G."/>
        </authorList>
    </citation>
    <scope>NUCLEOTIDE SEQUENCE</scope>
    <source>
        <strain evidence="4">Salm-9</strain>
    </source>
</reference>
<dbReference type="Proteomes" id="UP001213566">
    <property type="component" value="Unassembled WGS sequence"/>
</dbReference>
<dbReference type="EMBL" id="CP017110">
    <property type="protein sequence ID" value="AOO74597.1"/>
    <property type="molecule type" value="Genomic_DNA"/>
</dbReference>
<evidence type="ECO:0000313" key="9">
    <source>
        <dbReference type="EMBL" id="PAY46695.1"/>
    </source>
</evidence>
<reference evidence="3 11" key="3">
    <citation type="submission" date="2016-09" db="EMBL/GenBank/DDBJ databases">
        <title>Complete Genome Sequence of Lactobacillus salivarius Jin.</title>
        <authorList>
            <person name="Jin N."/>
            <person name="Li C."/>
            <person name="Wang M."/>
            <person name="Ren D."/>
            <person name="Di Y."/>
            <person name="Pan R."/>
            <person name="Du S."/>
            <person name="Lu H."/>
            <person name="Li X."/>
            <person name="Tian M."/>
        </authorList>
    </citation>
    <scope>NUCLEOTIDE SEQUENCE [LARGE SCALE GENOMIC DNA]</scope>
    <source>
        <strain evidence="3 11">CICC 23174</strain>
        <plasmid evidence="3">pLS_3</plasmid>
        <plasmid evidence="11">pls_3</plasmid>
    </source>
</reference>
<evidence type="ECO:0000313" key="3">
    <source>
        <dbReference type="EMBL" id="AOO74597.1"/>
    </source>
</evidence>
<dbReference type="EMBL" id="JARKHV010000020">
    <property type="protein sequence ID" value="MDF4187251.1"/>
    <property type="molecule type" value="Genomic_DNA"/>
</dbReference>
<dbReference type="EMBL" id="NBEF01000044">
    <property type="protein sequence ID" value="OQQ88615.1"/>
    <property type="molecule type" value="Genomic_DNA"/>
</dbReference>
<dbReference type="EMBL" id="CP007650">
    <property type="protein sequence ID" value="AIR11925.1"/>
    <property type="molecule type" value="Genomic_DNA"/>
</dbReference>
<dbReference type="Proteomes" id="UP000218139">
    <property type="component" value="Unassembled WGS sequence"/>
</dbReference>
<keyword evidence="1" id="KW-0175">Coiled coil</keyword>
<organism evidence="2 10">
    <name type="scientific">Ligilactobacillus salivarius</name>
    <dbReference type="NCBI Taxonomy" id="1624"/>
    <lineage>
        <taxon>Bacteria</taxon>
        <taxon>Bacillati</taxon>
        <taxon>Bacillota</taxon>
        <taxon>Bacilli</taxon>
        <taxon>Lactobacillales</taxon>
        <taxon>Lactobacillaceae</taxon>
        <taxon>Ligilactobacillus</taxon>
    </lineage>
</organism>
<evidence type="ECO:0000313" key="6">
    <source>
        <dbReference type="EMBL" id="MYY65732.1"/>
    </source>
</evidence>
<evidence type="ECO:0000313" key="7">
    <source>
        <dbReference type="EMBL" id="OQQ88615.1"/>
    </source>
</evidence>
<geneLocation type="plasmid" evidence="2 10">
    <name>pCTN1046</name>
</geneLocation>
<geneLocation type="plasmid" evidence="3">
    <name>pLS_3</name>
</geneLocation>
<protein>
    <recommendedName>
        <fullName evidence="15">DUF536 domain-containing protein</fullName>
    </recommendedName>
</protein>
<reference evidence="2 10" key="1">
    <citation type="journal article" date="2014" name="BMC Genomics">
        <title>Unusual genome complexity in Lactobacillus salivarius JCM1046.</title>
        <authorList>
            <person name="Raftis E.J."/>
            <person name="Forde B.M."/>
            <person name="Claesson M.J."/>
            <person name="O'Toole P.W."/>
        </authorList>
    </citation>
    <scope>NUCLEOTIDE SEQUENCE [LARGE SCALE GENOMIC DNA]</scope>
    <source>
        <strain evidence="2 10">JCM1046</strain>
        <plasmid evidence="2 10">pCTN1046</plasmid>
    </source>
</reference>
<evidence type="ECO:0008006" key="15">
    <source>
        <dbReference type="Google" id="ProtNLM"/>
    </source>
</evidence>
<evidence type="ECO:0000313" key="13">
    <source>
        <dbReference type="Proteomes" id="UP000218139"/>
    </source>
</evidence>
<dbReference type="EMBL" id="LXZO01000088">
    <property type="protein sequence ID" value="PAY46695.1"/>
    <property type="molecule type" value="Genomic_DNA"/>
</dbReference>
<evidence type="ECO:0000256" key="1">
    <source>
        <dbReference type="SAM" id="Coils"/>
    </source>
</evidence>
<dbReference type="AlphaFoldDB" id="A0A089QGW5"/>
<dbReference type="Proteomes" id="UP000192575">
    <property type="component" value="Unassembled WGS sequence"/>
</dbReference>
<sequence length="165" mass="19485">MEYTRKKIAEEAQVSPQKVFRYIKAHNVEPTKRVGRTDYFSEDDAHEMLTFFAEEKKEREVNQTSSDDSISKDEYITTLKAQVQDLQKRLDSKEDEVSELHRLLSQEQQLARTEQSKRLELEATNTKLIEANTDVLNEKDTKIQELEKKLLEEKNKGFWSRLFGR</sequence>
<dbReference type="Proteomes" id="UP000471678">
    <property type="component" value="Unassembled WGS sequence"/>
</dbReference>
<dbReference type="GeneID" id="89466756"/>
<accession>A0A089QGW5</accession>
<dbReference type="RefSeq" id="WP_003711240.1">
    <property type="nucleotide sequence ID" value="NZ_CP007650.1"/>
</dbReference>
<evidence type="ECO:0000313" key="11">
    <source>
        <dbReference type="Proteomes" id="UP000094723"/>
    </source>
</evidence>
<dbReference type="EMBL" id="JAUIQT010000003">
    <property type="protein sequence ID" value="MDN4834497.1"/>
    <property type="molecule type" value="Genomic_DNA"/>
</dbReference>
<keyword evidence="2" id="KW-0614">Plasmid</keyword>
<dbReference type="Proteomes" id="UP000196255">
    <property type="component" value="Unassembled WGS sequence"/>
</dbReference>
<dbReference type="Proteomes" id="UP000029488">
    <property type="component" value="Plasmid pCTN1046"/>
</dbReference>
<reference evidence="9 13" key="2">
    <citation type="submission" date="2016-05" db="EMBL/GenBank/DDBJ databases">
        <authorList>
            <person name="Lee J.-Y."/>
            <person name="Kim E.B."/>
            <person name="Choi Y.-J."/>
        </authorList>
    </citation>
    <scope>NUCLEOTIDE SEQUENCE [LARGE SCALE GENOMIC DNA]</scope>
    <source>
        <strain evidence="9 13">KLA006</strain>
    </source>
</reference>
<evidence type="ECO:0000313" key="5">
    <source>
        <dbReference type="EMBL" id="MDN4834497.1"/>
    </source>
</evidence>
<dbReference type="EMBL" id="NFHF01000026">
    <property type="protein sequence ID" value="OUN17743.1"/>
    <property type="molecule type" value="Genomic_DNA"/>
</dbReference>
<evidence type="ECO:0000313" key="14">
    <source>
        <dbReference type="Proteomes" id="UP000471678"/>
    </source>
</evidence>
<proteinExistence type="predicted"/>
<name>A0A089QGW5_9LACO</name>
<reference evidence="5" key="9">
    <citation type="submission" date="2023-07" db="EMBL/GenBank/DDBJ databases">
        <title>Complete genome sequence of Ligilactobacillus salivarius SRCM217594 isolated from Gallus gallus domesticus feces.</title>
        <authorList>
            <person name="Yang H.-G."/>
            <person name="Ryu M.-S."/>
            <person name="Ha G.-S."/>
            <person name="Yang H.-J."/>
            <person name="Jeong D.-Y."/>
        </authorList>
    </citation>
    <scope>NUCLEOTIDE SEQUENCE</scope>
    <source>
        <strain evidence="5">SRCM217594</strain>
    </source>
</reference>
<evidence type="ECO:0000313" key="10">
    <source>
        <dbReference type="Proteomes" id="UP000029488"/>
    </source>
</evidence>
<geneLocation type="plasmid" evidence="11">
    <name>pls_3</name>
</geneLocation>
<evidence type="ECO:0000313" key="8">
    <source>
        <dbReference type="EMBL" id="OUN17743.1"/>
    </source>
</evidence>
<evidence type="ECO:0000313" key="2">
    <source>
        <dbReference type="EMBL" id="AIR11925.1"/>
    </source>
</evidence>
<feature type="coiled-coil region" evidence="1">
    <location>
        <begin position="76"/>
        <end position="156"/>
    </location>
</feature>
<reference evidence="12" key="5">
    <citation type="submission" date="2017-04" db="EMBL/GenBank/DDBJ databases">
        <title>Function of individual gut microbiota members based on whole genome sequencing of pure cultures obtained from chicken caecum.</title>
        <authorList>
            <person name="Medvecky M."/>
            <person name="Cejkova D."/>
            <person name="Polansky O."/>
            <person name="Karasova D."/>
            <person name="Kubasova T."/>
            <person name="Cizek A."/>
            <person name="Rychlik I."/>
        </authorList>
    </citation>
    <scope>NUCLEOTIDE SEQUENCE [LARGE SCALE GENOMIC DNA]</scope>
    <source>
        <strain evidence="12">An84</strain>
    </source>
</reference>
<reference evidence="7" key="4">
    <citation type="submission" date="2017-03" db="EMBL/GenBank/DDBJ databases">
        <title>Phylogenomics and comparative genomics of Lactobacillus salivarius, a mammalian gut commensal.</title>
        <authorList>
            <person name="Harris H.M."/>
        </authorList>
    </citation>
    <scope>NUCLEOTIDE SEQUENCE [LARGE SCALE GENOMIC DNA]</scope>
    <source>
        <strain evidence="7">JCM 1047</strain>
    </source>
</reference>
<dbReference type="Proteomes" id="UP000094723">
    <property type="component" value="Plasmid pLS_3"/>
</dbReference>
<reference evidence="8" key="6">
    <citation type="journal article" date="2018" name="BMC Genomics">
        <title>Whole genome sequencing and function prediction of 133 gut anaerobes isolated from chicken caecum in pure cultures.</title>
        <authorList>
            <person name="Medvecky M."/>
            <person name="Cejkova D."/>
            <person name="Polansky O."/>
            <person name="Karasova D."/>
            <person name="Kubasova T."/>
            <person name="Cizek A."/>
            <person name="Rychlik I."/>
        </authorList>
    </citation>
    <scope>NUCLEOTIDE SEQUENCE</scope>
    <source>
        <strain evidence="8">An84</strain>
    </source>
</reference>
<evidence type="ECO:0000313" key="4">
    <source>
        <dbReference type="EMBL" id="MDF4187251.1"/>
    </source>
</evidence>
<dbReference type="EMBL" id="VSUB01000019">
    <property type="protein sequence ID" value="MYY65732.1"/>
    <property type="molecule type" value="Genomic_DNA"/>
</dbReference>
<gene>
    <name evidence="9" type="ORF">A8C52_07615</name>
    <name evidence="8" type="ORF">B5G36_09035</name>
    <name evidence="7" type="ORF">B6U56_10945</name>
    <name evidence="3" type="ORF">BHF65_10005</name>
    <name evidence="6" type="ORF">FYL25_10110</name>
    <name evidence="2" type="ORF">LSJ_5037c</name>
    <name evidence="4" type="ORF">PV940_09540</name>
    <name evidence="5" type="ORF">QYC35_09930</name>
</gene>
<reference evidence="6 14" key="7">
    <citation type="journal article" date="2020" name="Food Funct.">
        <title>Screening of Lactobacillus salivarius strains from the feces of Chinese populations and the evaluation of their effects against intestinal inflammation in mice.</title>
        <authorList>
            <person name="Zhai Q."/>
            <person name="Shen X."/>
            <person name="Cen S."/>
            <person name="Zhang C."/>
            <person name="Tian F."/>
            <person name="Zhao J."/>
            <person name="Zhang H."/>
            <person name="Xue Y."/>
            <person name="Chen W."/>
        </authorList>
    </citation>
    <scope>NUCLEOTIDE SEQUENCE [LARGE SCALE GENOMIC DNA]</scope>
    <source>
        <strain evidence="6 14">FYNDL5_1.scaf</strain>
    </source>
</reference>